<keyword evidence="3" id="KW-1185">Reference proteome</keyword>
<feature type="compositionally biased region" description="Polar residues" evidence="1">
    <location>
        <begin position="1"/>
        <end position="10"/>
    </location>
</feature>
<accession>A0A915L5Y8</accession>
<protein>
    <submittedName>
        <fullName evidence="4">GH18 domain-containing protein</fullName>
    </submittedName>
</protein>
<reference evidence="4" key="1">
    <citation type="submission" date="2022-11" db="UniProtKB">
        <authorList>
            <consortium name="WormBaseParasite"/>
        </authorList>
    </citation>
    <scope>IDENTIFICATION</scope>
</reference>
<dbReference type="AlphaFoldDB" id="A0A915L5Y8"/>
<dbReference type="PANTHER" id="PTHR11177:SF400">
    <property type="entry name" value="ENDOCHITINASE-RELATED"/>
    <property type="match status" value="1"/>
</dbReference>
<dbReference type="Gene3D" id="3.10.50.10">
    <property type="match status" value="1"/>
</dbReference>
<feature type="domain" description="GH18" evidence="2">
    <location>
        <begin position="1"/>
        <end position="135"/>
    </location>
</feature>
<dbReference type="SUPFAM" id="SSF51445">
    <property type="entry name" value="(Trans)glycosidases"/>
    <property type="match status" value="1"/>
</dbReference>
<sequence length="135" mass="14876">MITPTSTLASGGTAPAPPRKPVNTKTAAEYWHTKGLPKNKIIIGFATYGRSWSLVDRGKSEVGAPGGRAKAGKFTKEAGFLAYYEICELVAQGAKRRFDTVQKVPYIVSDDQWIGFDDRESFQLKVNALIYYNVL</sequence>
<dbReference type="InterPro" id="IPR001223">
    <property type="entry name" value="Glyco_hydro18_cat"/>
</dbReference>
<dbReference type="GO" id="GO:0004568">
    <property type="term" value="F:chitinase activity"/>
    <property type="evidence" value="ECO:0007669"/>
    <property type="project" value="TreeGrafter"/>
</dbReference>
<name>A0A915L5Y8_ROMCU</name>
<dbReference type="GO" id="GO:0005576">
    <property type="term" value="C:extracellular region"/>
    <property type="evidence" value="ECO:0007669"/>
    <property type="project" value="TreeGrafter"/>
</dbReference>
<evidence type="ECO:0000259" key="2">
    <source>
        <dbReference type="PROSITE" id="PS51910"/>
    </source>
</evidence>
<dbReference type="InterPro" id="IPR050314">
    <property type="entry name" value="Glycosyl_Hydrlase_18"/>
</dbReference>
<feature type="region of interest" description="Disordered" evidence="1">
    <location>
        <begin position="1"/>
        <end position="23"/>
    </location>
</feature>
<proteinExistence type="predicted"/>
<dbReference type="InterPro" id="IPR017853">
    <property type="entry name" value="GH"/>
</dbReference>
<dbReference type="WBParaSite" id="nRc.2.0.1.t45195-RA">
    <property type="protein sequence ID" value="nRc.2.0.1.t45195-RA"/>
    <property type="gene ID" value="nRc.2.0.1.g45195"/>
</dbReference>
<dbReference type="FunFam" id="3.10.50.10:FF:000008">
    <property type="entry name" value="Chitinase 11"/>
    <property type="match status" value="1"/>
</dbReference>
<evidence type="ECO:0000313" key="4">
    <source>
        <dbReference type="WBParaSite" id="nRc.2.0.1.t45195-RA"/>
    </source>
</evidence>
<dbReference type="PROSITE" id="PS51910">
    <property type="entry name" value="GH18_2"/>
    <property type="match status" value="1"/>
</dbReference>
<dbReference type="PANTHER" id="PTHR11177">
    <property type="entry name" value="CHITINASE"/>
    <property type="match status" value="1"/>
</dbReference>
<organism evidence="3 4">
    <name type="scientific">Romanomermis culicivorax</name>
    <name type="common">Nematode worm</name>
    <dbReference type="NCBI Taxonomy" id="13658"/>
    <lineage>
        <taxon>Eukaryota</taxon>
        <taxon>Metazoa</taxon>
        <taxon>Ecdysozoa</taxon>
        <taxon>Nematoda</taxon>
        <taxon>Enoplea</taxon>
        <taxon>Dorylaimia</taxon>
        <taxon>Mermithida</taxon>
        <taxon>Mermithoidea</taxon>
        <taxon>Mermithidae</taxon>
        <taxon>Romanomermis</taxon>
    </lineage>
</organism>
<dbReference type="SUPFAM" id="SSF54556">
    <property type="entry name" value="Chitinase insertion domain"/>
    <property type="match status" value="1"/>
</dbReference>
<dbReference type="Pfam" id="PF00704">
    <property type="entry name" value="Glyco_hydro_18"/>
    <property type="match status" value="1"/>
</dbReference>
<evidence type="ECO:0000313" key="3">
    <source>
        <dbReference type="Proteomes" id="UP000887565"/>
    </source>
</evidence>
<dbReference type="InterPro" id="IPR029070">
    <property type="entry name" value="Chitinase_insertion_sf"/>
</dbReference>
<dbReference type="GO" id="GO:0008061">
    <property type="term" value="F:chitin binding"/>
    <property type="evidence" value="ECO:0007669"/>
    <property type="project" value="TreeGrafter"/>
</dbReference>
<dbReference type="Proteomes" id="UP000887565">
    <property type="component" value="Unplaced"/>
</dbReference>
<dbReference type="GO" id="GO:0005975">
    <property type="term" value="P:carbohydrate metabolic process"/>
    <property type="evidence" value="ECO:0007669"/>
    <property type="project" value="InterPro"/>
</dbReference>
<dbReference type="Gene3D" id="3.20.20.80">
    <property type="entry name" value="Glycosidases"/>
    <property type="match status" value="1"/>
</dbReference>
<evidence type="ECO:0000256" key="1">
    <source>
        <dbReference type="SAM" id="MobiDB-lite"/>
    </source>
</evidence>
<dbReference type="OMA" id="TAAEYWH"/>
<dbReference type="GO" id="GO:0006032">
    <property type="term" value="P:chitin catabolic process"/>
    <property type="evidence" value="ECO:0007669"/>
    <property type="project" value="TreeGrafter"/>
</dbReference>